<dbReference type="Proteomes" id="UP000823405">
    <property type="component" value="Unassembled WGS sequence"/>
</dbReference>
<feature type="compositionally biased region" description="Basic and acidic residues" evidence="1">
    <location>
        <begin position="1040"/>
        <end position="1061"/>
    </location>
</feature>
<feature type="compositionally biased region" description="Low complexity" evidence="1">
    <location>
        <begin position="659"/>
        <end position="681"/>
    </location>
</feature>
<evidence type="ECO:0000313" key="4">
    <source>
        <dbReference type="Proteomes" id="UP000823405"/>
    </source>
</evidence>
<feature type="compositionally biased region" description="Low complexity" evidence="1">
    <location>
        <begin position="629"/>
        <end position="651"/>
    </location>
</feature>
<protein>
    <submittedName>
        <fullName evidence="3">Uncharacterized protein</fullName>
    </submittedName>
</protein>
<feature type="compositionally biased region" description="Low complexity" evidence="1">
    <location>
        <begin position="724"/>
        <end position="739"/>
    </location>
</feature>
<feature type="transmembrane region" description="Helical" evidence="2">
    <location>
        <begin position="96"/>
        <end position="116"/>
    </location>
</feature>
<feature type="compositionally biased region" description="Pro residues" evidence="1">
    <location>
        <begin position="1020"/>
        <end position="1030"/>
    </location>
</feature>
<accession>A0A9P6R3J7</accession>
<feature type="region of interest" description="Disordered" evidence="1">
    <location>
        <begin position="724"/>
        <end position="806"/>
    </location>
</feature>
<feature type="compositionally biased region" description="Low complexity" evidence="1">
    <location>
        <begin position="859"/>
        <end position="872"/>
    </location>
</feature>
<keyword evidence="4" id="KW-1185">Reference proteome</keyword>
<gene>
    <name evidence="3" type="ORF">BGZ97_012023</name>
</gene>
<dbReference type="EMBL" id="JAAAIN010000745">
    <property type="protein sequence ID" value="KAG0311182.1"/>
    <property type="molecule type" value="Genomic_DNA"/>
</dbReference>
<evidence type="ECO:0000256" key="2">
    <source>
        <dbReference type="SAM" id="Phobius"/>
    </source>
</evidence>
<keyword evidence="2" id="KW-0812">Transmembrane</keyword>
<keyword evidence="2" id="KW-0472">Membrane</keyword>
<feature type="compositionally biased region" description="Polar residues" evidence="1">
    <location>
        <begin position="1007"/>
        <end position="1016"/>
    </location>
</feature>
<feature type="region of interest" description="Disordered" evidence="1">
    <location>
        <begin position="583"/>
        <end position="686"/>
    </location>
</feature>
<organism evidence="3 4">
    <name type="scientific">Linnemannia gamsii</name>
    <dbReference type="NCBI Taxonomy" id="64522"/>
    <lineage>
        <taxon>Eukaryota</taxon>
        <taxon>Fungi</taxon>
        <taxon>Fungi incertae sedis</taxon>
        <taxon>Mucoromycota</taxon>
        <taxon>Mortierellomycotina</taxon>
        <taxon>Mortierellomycetes</taxon>
        <taxon>Mortierellales</taxon>
        <taxon>Mortierellaceae</taxon>
        <taxon>Linnemannia</taxon>
    </lineage>
</organism>
<evidence type="ECO:0000313" key="3">
    <source>
        <dbReference type="EMBL" id="KAG0311182.1"/>
    </source>
</evidence>
<evidence type="ECO:0000256" key="1">
    <source>
        <dbReference type="SAM" id="MobiDB-lite"/>
    </source>
</evidence>
<dbReference type="AlphaFoldDB" id="A0A9P6R3J7"/>
<reference evidence="3" key="1">
    <citation type="journal article" date="2020" name="Fungal Divers.">
        <title>Resolving the Mortierellaceae phylogeny through synthesis of multi-gene phylogenetics and phylogenomics.</title>
        <authorList>
            <person name="Vandepol N."/>
            <person name="Liber J."/>
            <person name="Desiro A."/>
            <person name="Na H."/>
            <person name="Kennedy M."/>
            <person name="Barry K."/>
            <person name="Grigoriev I.V."/>
            <person name="Miller A.N."/>
            <person name="O'Donnell K."/>
            <person name="Stajich J.E."/>
            <person name="Bonito G."/>
        </authorList>
    </citation>
    <scope>NUCLEOTIDE SEQUENCE</scope>
    <source>
        <strain evidence="3">NVP60</strain>
    </source>
</reference>
<feature type="transmembrane region" description="Helical" evidence="2">
    <location>
        <begin position="377"/>
        <end position="402"/>
    </location>
</feature>
<feature type="region of interest" description="Disordered" evidence="1">
    <location>
        <begin position="504"/>
        <end position="530"/>
    </location>
</feature>
<dbReference type="OrthoDB" id="2131431at2759"/>
<comment type="caution">
    <text evidence="3">The sequence shown here is derived from an EMBL/GenBank/DDBJ whole genome shotgun (WGS) entry which is preliminary data.</text>
</comment>
<feature type="transmembrane region" description="Helical" evidence="2">
    <location>
        <begin position="182"/>
        <end position="201"/>
    </location>
</feature>
<feature type="compositionally biased region" description="Low complexity" evidence="1">
    <location>
        <begin position="594"/>
        <end position="613"/>
    </location>
</feature>
<keyword evidence="2" id="KW-1133">Transmembrane helix</keyword>
<feature type="compositionally biased region" description="Polar residues" evidence="1">
    <location>
        <begin position="614"/>
        <end position="628"/>
    </location>
</feature>
<feature type="transmembrane region" description="Helical" evidence="2">
    <location>
        <begin position="146"/>
        <end position="170"/>
    </location>
</feature>
<feature type="compositionally biased region" description="Polar residues" evidence="1">
    <location>
        <begin position="791"/>
        <end position="801"/>
    </location>
</feature>
<feature type="compositionally biased region" description="Low complexity" evidence="1">
    <location>
        <begin position="754"/>
        <end position="782"/>
    </location>
</feature>
<feature type="transmembrane region" description="Helical" evidence="2">
    <location>
        <begin position="240"/>
        <end position="260"/>
    </location>
</feature>
<feature type="transmembrane region" description="Helical" evidence="2">
    <location>
        <begin position="336"/>
        <end position="365"/>
    </location>
</feature>
<proteinExistence type="predicted"/>
<feature type="compositionally biased region" description="Polar residues" evidence="1">
    <location>
        <begin position="413"/>
        <end position="441"/>
    </location>
</feature>
<sequence length="1080" mass="116332">MSESTSTDSFTTTTSSSTASETITSSIISSITSSLTATVTATSSYVLPTPTPTSSLDTPEDGFYTGYPDPYRNPKLLCDWTRTATDCRDADFTKSMLIASSAAHFFVALFGLWLLAYRNRGFNKKIVTDLFTYVGTGLRPKPMDCIIFFTSIACVVKVAANLSLVFGVLVEHMWLRIAIEQLYWIFVAFAFSAYFVGLLYAMPVTTREGIFAVYQPEVAFGATPLPPIHVLTPTTVQKNFILAMGLIYPTVFGAGLGIASGVLHDKGYEDASKVLLYLQYSNWVLILWAMAVMFFYYGLKYTFILRANIIIAETALKAPRAAFGIGNLKSRSPARFLFIQLQITGFGGCAVTVLAGSLCMIWVIFRDRILDMQQDRWPHVMAVLWTCAIALAFFVCLALIAAQSIRSRRRSLNEPSTTTLSHSGPSTAQKSSSNRNSKQGAQQGGVHGSDPEARLTQQYSYDDQSSVDSEKHSMERLDRYIGNQDDLERAAAAASVAAMAHLSERMDREDYNGTTPRSGPPASTSRPLTIQINSGNASTNVNGHSNIRESVFGGRTAREETTGLTSPSHGFTLPSFPLVAMRSGSRNSVQPRPSTSSTNHTSSGTHTASTTSSRFSFGSNKRASLVSAQGQQQQQQQQPTPLSPTSPISPTAYNPNLHLSLQQQTQQQLQQLQAQQDQSAQGRTTMQRIQVKAGGAFQPIPEQYSPAESSYSGDLLYTDALRLQQQQQQQPPSQSTTSPRISAQRGKSSAKAQPSPNLGPSLNSSNNNSNSARYEYPRSNRPISPPPRVSTSSARSFGNNNQFQDPDMQLQQQHPFHQVAYTGLSPPPRSTPLILPLGPSSPSGPTPTSPIRRNGPGLPAVGSSPVVASSQPRSPPLAPASPRFAATQSQEYSPSLRDRALETTTPVAPISPSAFPVGYNTDEQQAPKVGGAVRRSTHSTKSALDSGAAAGTGLAAPPMSPTILASRGPGGGYQSQRPAEPPTTNTSGPIFASLPTPHPAPVAQPKSLRQQSSKFQQAPAPTPAPVPMPAPSSGGGGAYHHHDYGHYNHGDEYDEDHRDVDGMSIDSTGDDSWPMPPSFK</sequence>
<feature type="compositionally biased region" description="Polar residues" evidence="1">
    <location>
        <begin position="584"/>
        <end position="593"/>
    </location>
</feature>
<feature type="compositionally biased region" description="Polar residues" evidence="1">
    <location>
        <begin position="974"/>
        <end position="988"/>
    </location>
</feature>
<feature type="compositionally biased region" description="Low complexity" evidence="1">
    <location>
        <begin position="942"/>
        <end position="956"/>
    </location>
</feature>
<name>A0A9P6R3J7_9FUNG</name>
<feature type="compositionally biased region" description="Low complexity" evidence="1">
    <location>
        <begin position="831"/>
        <end position="841"/>
    </location>
</feature>
<feature type="region of interest" description="Disordered" evidence="1">
    <location>
        <begin position="820"/>
        <end position="1080"/>
    </location>
</feature>
<feature type="transmembrane region" description="Helical" evidence="2">
    <location>
        <begin position="280"/>
        <end position="299"/>
    </location>
</feature>
<feature type="region of interest" description="Disordered" evidence="1">
    <location>
        <begin position="411"/>
        <end position="452"/>
    </location>
</feature>
<feature type="compositionally biased region" description="Polar residues" evidence="1">
    <location>
        <begin position="512"/>
        <end position="530"/>
    </location>
</feature>